<protein>
    <submittedName>
        <fullName evidence="1">Uncharacterized protein</fullName>
    </submittedName>
</protein>
<proteinExistence type="predicted"/>
<reference evidence="1" key="1">
    <citation type="submission" date="2020-02" db="EMBL/GenBank/DDBJ databases">
        <authorList>
            <person name="Meier V. D."/>
        </authorList>
    </citation>
    <scope>NUCLEOTIDE SEQUENCE</scope>
    <source>
        <strain evidence="1">AVDCRST_MAG02</strain>
    </source>
</reference>
<evidence type="ECO:0000313" key="1">
    <source>
        <dbReference type="EMBL" id="CAA9454134.1"/>
    </source>
</evidence>
<name>A0A6J4QSX3_9ACTN</name>
<dbReference type="EMBL" id="CADCVH010000043">
    <property type="protein sequence ID" value="CAA9454134.1"/>
    <property type="molecule type" value="Genomic_DNA"/>
</dbReference>
<gene>
    <name evidence="1" type="ORF">AVDCRST_MAG02-1313</name>
</gene>
<dbReference type="AlphaFoldDB" id="A0A6J4QSX3"/>
<organism evidence="1">
    <name type="scientific">uncultured Rubrobacteraceae bacterium</name>
    <dbReference type="NCBI Taxonomy" id="349277"/>
    <lineage>
        <taxon>Bacteria</taxon>
        <taxon>Bacillati</taxon>
        <taxon>Actinomycetota</taxon>
        <taxon>Rubrobacteria</taxon>
        <taxon>Rubrobacterales</taxon>
        <taxon>Rubrobacteraceae</taxon>
        <taxon>environmental samples</taxon>
    </lineage>
</organism>
<sequence length="39" mass="4013">MGWAEKLRPVECAGVEETSSYGAGLARHPNGAGLAVVEV</sequence>
<accession>A0A6J4QSX3</accession>